<name>A0A0Q0DC13_9PSED</name>
<evidence type="ECO:0000313" key="2">
    <source>
        <dbReference type="Proteomes" id="UP000050317"/>
    </source>
</evidence>
<organism evidence="1 2">
    <name type="scientific">Pseudomonas syringae pv. viburni</name>
    <dbReference type="NCBI Taxonomy" id="251703"/>
    <lineage>
        <taxon>Bacteria</taxon>
        <taxon>Pseudomonadati</taxon>
        <taxon>Pseudomonadota</taxon>
        <taxon>Gammaproteobacteria</taxon>
        <taxon>Pseudomonadales</taxon>
        <taxon>Pseudomonadaceae</taxon>
        <taxon>Pseudomonas</taxon>
    </lineage>
</organism>
<dbReference type="PATRIC" id="fig|251703.9.peg.6290"/>
<comment type="caution">
    <text evidence="1">The sequence shown here is derived from an EMBL/GenBank/DDBJ whole genome shotgun (WGS) entry which is preliminary data.</text>
</comment>
<accession>A0A0Q0DC13</accession>
<gene>
    <name evidence="1" type="ORF">ALO40_200134</name>
</gene>
<protein>
    <submittedName>
        <fullName evidence="1">Uncharacterized protein</fullName>
    </submittedName>
</protein>
<evidence type="ECO:0000313" key="1">
    <source>
        <dbReference type="EMBL" id="KPZ24947.1"/>
    </source>
</evidence>
<dbReference type="Proteomes" id="UP000050317">
    <property type="component" value="Unassembled WGS sequence"/>
</dbReference>
<proteinExistence type="predicted"/>
<reference evidence="1 2" key="1">
    <citation type="submission" date="2015-09" db="EMBL/GenBank/DDBJ databases">
        <title>Genome announcement of multiple Pseudomonas syringae strains.</title>
        <authorList>
            <person name="Thakur S."/>
            <person name="Wang P.W."/>
            <person name="Gong Y."/>
            <person name="Weir B.S."/>
            <person name="Guttman D.S."/>
        </authorList>
    </citation>
    <scope>NUCLEOTIDE SEQUENCE [LARGE SCALE GENOMIC DNA]</scope>
    <source>
        <strain evidence="1 2">ICMP3963</strain>
    </source>
</reference>
<dbReference type="EMBL" id="LJRR01000037">
    <property type="protein sequence ID" value="KPZ24947.1"/>
    <property type="molecule type" value="Genomic_DNA"/>
</dbReference>
<sequence length="49" mass="5558">MSNVHLGMYSHADKKKLRSRYASFTAFLGGTTPWQTHECDLQKQSNSQA</sequence>
<dbReference type="AlphaFoldDB" id="A0A0Q0DC13"/>